<dbReference type="SUPFAM" id="SSF46785">
    <property type="entry name" value="Winged helix' DNA-binding domain"/>
    <property type="match status" value="1"/>
</dbReference>
<dbReference type="OrthoDB" id="370168at2"/>
<dbReference type="AlphaFoldDB" id="A0A0G3GLG9"/>
<dbReference type="Proteomes" id="UP000035368">
    <property type="component" value="Chromosome"/>
</dbReference>
<evidence type="ECO:0000313" key="6">
    <source>
        <dbReference type="Proteomes" id="UP000035368"/>
    </source>
</evidence>
<dbReference type="InterPro" id="IPR011991">
    <property type="entry name" value="ArsR-like_HTH"/>
</dbReference>
<dbReference type="CDD" id="cd00090">
    <property type="entry name" value="HTH_ARSR"/>
    <property type="match status" value="1"/>
</dbReference>
<dbReference type="PROSITE" id="PS51118">
    <property type="entry name" value="HTH_HXLR"/>
    <property type="match status" value="1"/>
</dbReference>
<dbReference type="STRING" id="1050174.CEPID_00935"/>
<gene>
    <name evidence="5" type="ORF">CEPID_00935</name>
</gene>
<dbReference type="GO" id="GO:0003677">
    <property type="term" value="F:DNA binding"/>
    <property type="evidence" value="ECO:0007669"/>
    <property type="project" value="UniProtKB-KW"/>
</dbReference>
<name>A0A0G3GLG9_9CORY</name>
<sequence>MTSVTKLTFDPYSRACPSRGFLSRLGEKWTVLVVLKLADGPQRYSDLAKEIDGISQKMLTKTLKSLQSDGLVERKIYDDSPPRVEYGLTERGYSLLGPLQGLMDWAVTHMPEQEIS</sequence>
<dbReference type="Pfam" id="PF01638">
    <property type="entry name" value="HxlR"/>
    <property type="match status" value="1"/>
</dbReference>
<evidence type="ECO:0000313" key="5">
    <source>
        <dbReference type="EMBL" id="AKK02081.1"/>
    </source>
</evidence>
<feature type="domain" description="HTH hxlR-type" evidence="4">
    <location>
        <begin position="16"/>
        <end position="114"/>
    </location>
</feature>
<keyword evidence="1" id="KW-0805">Transcription regulation</keyword>
<organism evidence="5 6">
    <name type="scientific">Corynebacterium epidermidicanis</name>
    <dbReference type="NCBI Taxonomy" id="1050174"/>
    <lineage>
        <taxon>Bacteria</taxon>
        <taxon>Bacillati</taxon>
        <taxon>Actinomycetota</taxon>
        <taxon>Actinomycetes</taxon>
        <taxon>Mycobacteriales</taxon>
        <taxon>Corynebacteriaceae</taxon>
        <taxon>Corynebacterium</taxon>
    </lineage>
</organism>
<dbReference type="InterPro" id="IPR002577">
    <property type="entry name" value="HTH_HxlR"/>
</dbReference>
<dbReference type="InterPro" id="IPR036390">
    <property type="entry name" value="WH_DNA-bd_sf"/>
</dbReference>
<dbReference type="RefSeq" id="WP_047239367.1">
    <property type="nucleotide sequence ID" value="NZ_CP011541.1"/>
</dbReference>
<reference evidence="5 6" key="1">
    <citation type="submission" date="2015-05" db="EMBL/GenBank/DDBJ databases">
        <title>Complete genome sequence of Corynebacterium epidermidicanis DSM 45586, isolated from the skin of a dog suffering from pruritus.</title>
        <authorList>
            <person name="Ruckert C."/>
            <person name="Albersmeier A."/>
            <person name="Winkler A."/>
            <person name="Tauch A."/>
        </authorList>
    </citation>
    <scope>NUCLEOTIDE SEQUENCE [LARGE SCALE GENOMIC DNA]</scope>
    <source>
        <strain evidence="5 6">DSM 45586</strain>
    </source>
</reference>
<dbReference type="PANTHER" id="PTHR33204:SF39">
    <property type="entry name" value="TRANSCRIPTIONAL REGULATORY PROTEIN"/>
    <property type="match status" value="1"/>
</dbReference>
<keyword evidence="3" id="KW-0804">Transcription</keyword>
<dbReference type="PATRIC" id="fig|1050174.4.peg.196"/>
<evidence type="ECO:0000256" key="3">
    <source>
        <dbReference type="ARBA" id="ARBA00023163"/>
    </source>
</evidence>
<dbReference type="InterPro" id="IPR036388">
    <property type="entry name" value="WH-like_DNA-bd_sf"/>
</dbReference>
<evidence type="ECO:0000256" key="2">
    <source>
        <dbReference type="ARBA" id="ARBA00023125"/>
    </source>
</evidence>
<dbReference type="EMBL" id="CP011541">
    <property type="protein sequence ID" value="AKK02081.1"/>
    <property type="molecule type" value="Genomic_DNA"/>
</dbReference>
<accession>A0A0G3GLG9</accession>
<keyword evidence="6" id="KW-1185">Reference proteome</keyword>
<dbReference type="KEGG" id="cei:CEPID_00935"/>
<proteinExistence type="predicted"/>
<keyword evidence="2" id="KW-0238">DNA-binding</keyword>
<evidence type="ECO:0000259" key="4">
    <source>
        <dbReference type="PROSITE" id="PS51118"/>
    </source>
</evidence>
<evidence type="ECO:0000256" key="1">
    <source>
        <dbReference type="ARBA" id="ARBA00023015"/>
    </source>
</evidence>
<dbReference type="PANTHER" id="PTHR33204">
    <property type="entry name" value="TRANSCRIPTIONAL REGULATOR, MARR FAMILY"/>
    <property type="match status" value="1"/>
</dbReference>
<dbReference type="Gene3D" id="1.10.10.10">
    <property type="entry name" value="Winged helix-like DNA-binding domain superfamily/Winged helix DNA-binding domain"/>
    <property type="match status" value="1"/>
</dbReference>
<protein>
    <submittedName>
        <fullName evidence="5">Transcriptional regulator, HxlR family</fullName>
    </submittedName>
</protein>